<dbReference type="InterPro" id="IPR000580">
    <property type="entry name" value="TSC22/Bun"/>
</dbReference>
<dbReference type="SUPFAM" id="SSF58026">
    <property type="entry name" value="Delta-sleep-inducing peptide immunoreactive peptide"/>
    <property type="match status" value="1"/>
</dbReference>
<protein>
    <submittedName>
        <fullName evidence="2">Uncharacterized protein</fullName>
    </submittedName>
</protein>
<feature type="coiled-coil region" evidence="1">
    <location>
        <begin position="321"/>
        <end position="348"/>
    </location>
</feature>
<sequence>MGGRVEVETPRFQVVPVPGVFSRGRWRCSDWSHGSEKKDTDFILNYGRNARTAANAVPEEKPPRVVVGPVDLEAFRKVISEKDNETPQVKSTTFLVTSIETNLTCSSPSVYHEEIENTPHKKIEVTRASRQLYSDETPPKTTTSIIYETTDTPFKKLNPEDDEPNLHELLIRTKMFRDLSTLSEAEKVAAKVLLTAKTKAPKTIILTAPATPSPSASATAPPTALPTFNSRFEVTPVLRADPAITVSKSESVLAPEAAKVAPSALDGPNTSLPPNVVEEDAAASSAAAGNSNFNAAAIDSKIEQAMDLVKTHLTYAVREQVDVLRQTIADLEQKVSLLQKENTVLRQHVPAEALGKIVGPGDNQSTISSQ</sequence>
<keyword evidence="3" id="KW-1185">Reference proteome</keyword>
<dbReference type="GO" id="GO:0006357">
    <property type="term" value="P:regulation of transcription by RNA polymerase II"/>
    <property type="evidence" value="ECO:0007669"/>
    <property type="project" value="InterPro"/>
</dbReference>
<dbReference type="Pfam" id="PF01166">
    <property type="entry name" value="TSC22"/>
    <property type="match status" value="1"/>
</dbReference>
<evidence type="ECO:0000313" key="3">
    <source>
        <dbReference type="Proteomes" id="UP000835052"/>
    </source>
</evidence>
<dbReference type="OrthoDB" id="8961796at2759"/>
<proteinExistence type="predicted"/>
<dbReference type="EMBL" id="CAJGYM010000010">
    <property type="protein sequence ID" value="CAD6189260.1"/>
    <property type="molecule type" value="Genomic_DNA"/>
</dbReference>
<evidence type="ECO:0000313" key="2">
    <source>
        <dbReference type="EMBL" id="CAD6189260.1"/>
    </source>
</evidence>
<dbReference type="PANTHER" id="PTHR12348:SF26">
    <property type="entry name" value="PROTEIN TSCT-1"/>
    <property type="match status" value="1"/>
</dbReference>
<dbReference type="Gene3D" id="1.20.5.490">
    <property type="entry name" value="Single helix bin"/>
    <property type="match status" value="1"/>
</dbReference>
<evidence type="ECO:0000256" key="1">
    <source>
        <dbReference type="SAM" id="Coils"/>
    </source>
</evidence>
<comment type="caution">
    <text evidence="2">The sequence shown here is derived from an EMBL/GenBank/DDBJ whole genome shotgun (WGS) entry which is preliminary data.</text>
</comment>
<dbReference type="PANTHER" id="PTHR12348">
    <property type="entry name" value="TSC22"/>
    <property type="match status" value="1"/>
</dbReference>
<organism evidence="2 3">
    <name type="scientific">Caenorhabditis auriculariae</name>
    <dbReference type="NCBI Taxonomy" id="2777116"/>
    <lineage>
        <taxon>Eukaryota</taxon>
        <taxon>Metazoa</taxon>
        <taxon>Ecdysozoa</taxon>
        <taxon>Nematoda</taxon>
        <taxon>Chromadorea</taxon>
        <taxon>Rhabditida</taxon>
        <taxon>Rhabditina</taxon>
        <taxon>Rhabditomorpha</taxon>
        <taxon>Rhabditoidea</taxon>
        <taxon>Rhabditidae</taxon>
        <taxon>Peloderinae</taxon>
        <taxon>Caenorhabditis</taxon>
    </lineage>
</organism>
<reference evidence="2" key="1">
    <citation type="submission" date="2020-10" db="EMBL/GenBank/DDBJ databases">
        <authorList>
            <person name="Kikuchi T."/>
        </authorList>
    </citation>
    <scope>NUCLEOTIDE SEQUENCE</scope>
    <source>
        <strain evidence="2">NKZ352</strain>
    </source>
</reference>
<name>A0A8S1H7Q5_9PELO</name>
<dbReference type="CDD" id="cd21936">
    <property type="entry name" value="ZIP_TSC22D"/>
    <property type="match status" value="1"/>
</dbReference>
<dbReference type="Proteomes" id="UP000835052">
    <property type="component" value="Unassembled WGS sequence"/>
</dbReference>
<accession>A0A8S1H7Q5</accession>
<gene>
    <name evidence="2" type="ORF">CAUJ_LOCUS5179</name>
</gene>
<keyword evidence="1" id="KW-0175">Coiled coil</keyword>
<dbReference type="AlphaFoldDB" id="A0A8S1H7Q5"/>